<dbReference type="InterPro" id="IPR023393">
    <property type="entry name" value="START-like_dom_sf"/>
</dbReference>
<dbReference type="AlphaFoldDB" id="A0A1Z4LMF1"/>
<dbReference type="Gene3D" id="3.30.530.20">
    <property type="match status" value="1"/>
</dbReference>
<dbReference type="SUPFAM" id="SSF55961">
    <property type="entry name" value="Bet v1-like"/>
    <property type="match status" value="1"/>
</dbReference>
<accession>A0A1Z4LMF1</accession>
<sequence length="144" mass="17293">MNYIKTIQIDAPIDKVFTFCASPDGFEKHFPYSIKWIHTEENWDLGSIIEFKFHYLSIWLYWKAEITQYQQNKYFVDVSHSNFPYKYFRHSHLFKSQGEQTIYTDKIEFSLGLGNFIDKVVGIPVLQSTFNQRHINLKNYFNTI</sequence>
<dbReference type="EMBL" id="AP018227">
    <property type="protein sequence ID" value="BAY82415.1"/>
    <property type="molecule type" value="Genomic_DNA"/>
</dbReference>
<evidence type="ECO:0000313" key="2">
    <source>
        <dbReference type="Proteomes" id="UP000218418"/>
    </source>
</evidence>
<reference evidence="1 2" key="1">
    <citation type="submission" date="2017-06" db="EMBL/GenBank/DDBJ databases">
        <title>Genome sequencing of cyanobaciteial culture collection at National Institute for Environmental Studies (NIES).</title>
        <authorList>
            <person name="Hirose Y."/>
            <person name="Shimura Y."/>
            <person name="Fujisawa T."/>
            <person name="Nakamura Y."/>
            <person name="Kawachi M."/>
        </authorList>
    </citation>
    <scope>NUCLEOTIDE SEQUENCE [LARGE SCALE GENOMIC DNA]</scope>
    <source>
        <strain evidence="1 2">NIES-267</strain>
    </source>
</reference>
<keyword evidence="2" id="KW-1185">Reference proteome</keyword>
<organism evidence="1 2">
    <name type="scientific">Calothrix parasitica NIES-267</name>
    <dbReference type="NCBI Taxonomy" id="1973488"/>
    <lineage>
        <taxon>Bacteria</taxon>
        <taxon>Bacillati</taxon>
        <taxon>Cyanobacteriota</taxon>
        <taxon>Cyanophyceae</taxon>
        <taxon>Nostocales</taxon>
        <taxon>Calotrichaceae</taxon>
        <taxon>Calothrix</taxon>
    </lineage>
</organism>
<gene>
    <name evidence="1" type="ORF">NIES267_18950</name>
</gene>
<protein>
    <recommendedName>
        <fullName evidence="3">CDP-paratose 2-epimerase</fullName>
    </recommendedName>
</protein>
<name>A0A1Z4LMF1_9CYAN</name>
<dbReference type="Proteomes" id="UP000218418">
    <property type="component" value="Chromosome"/>
</dbReference>
<proteinExistence type="predicted"/>
<dbReference type="OrthoDB" id="9801773at2"/>
<evidence type="ECO:0000313" key="1">
    <source>
        <dbReference type="EMBL" id="BAY82415.1"/>
    </source>
</evidence>
<evidence type="ECO:0008006" key="3">
    <source>
        <dbReference type="Google" id="ProtNLM"/>
    </source>
</evidence>